<dbReference type="Gene3D" id="1.10.3080.10">
    <property type="entry name" value="Clc chloride channel"/>
    <property type="match status" value="1"/>
</dbReference>
<comment type="subcellular location">
    <subcellularLocation>
        <location evidence="1 10">Membrane</location>
        <topology evidence="1 10">Multi-pass membrane protein</topology>
    </subcellularLocation>
</comment>
<evidence type="ECO:0000256" key="6">
    <source>
        <dbReference type="ARBA" id="ARBA00023065"/>
    </source>
</evidence>
<feature type="domain" description="CBS" evidence="12">
    <location>
        <begin position="186"/>
        <end position="246"/>
    </location>
</feature>
<dbReference type="GO" id="GO:0005886">
    <property type="term" value="C:plasma membrane"/>
    <property type="evidence" value="ECO:0007669"/>
    <property type="project" value="TreeGrafter"/>
</dbReference>
<dbReference type="SUPFAM" id="SSF54631">
    <property type="entry name" value="CBS-domain pair"/>
    <property type="match status" value="1"/>
</dbReference>
<dbReference type="PRINTS" id="PR00762">
    <property type="entry name" value="CLCHANNEL"/>
</dbReference>
<evidence type="ECO:0000313" key="13">
    <source>
        <dbReference type="EMBL" id="PAV79869.1"/>
    </source>
</evidence>
<evidence type="ECO:0000256" key="5">
    <source>
        <dbReference type="ARBA" id="ARBA00022989"/>
    </source>
</evidence>
<dbReference type="AlphaFoldDB" id="A0A2A2L162"/>
<keyword evidence="11" id="KW-0732">Signal</keyword>
<evidence type="ECO:0000256" key="1">
    <source>
        <dbReference type="ARBA" id="ARBA00004141"/>
    </source>
</evidence>
<proteinExistence type="inferred from homology"/>
<comment type="caution">
    <text evidence="13">The sequence shown here is derived from an EMBL/GenBank/DDBJ whole genome shotgun (WGS) entry which is preliminary data.</text>
</comment>
<keyword evidence="7 10" id="KW-0472">Membrane</keyword>
<dbReference type="InterPro" id="IPR046342">
    <property type="entry name" value="CBS_dom_sf"/>
</dbReference>
<keyword evidence="5 10" id="KW-1133">Transmembrane helix</keyword>
<keyword evidence="4" id="KW-0677">Repeat</keyword>
<protein>
    <recommendedName>
        <fullName evidence="10">Chloride channel protein</fullName>
    </recommendedName>
</protein>
<dbReference type="STRING" id="2018661.A0A2A2L162"/>
<evidence type="ECO:0000313" key="14">
    <source>
        <dbReference type="Proteomes" id="UP000218231"/>
    </source>
</evidence>
<dbReference type="InterPro" id="IPR014743">
    <property type="entry name" value="Cl-channel_core"/>
</dbReference>
<dbReference type="InterPro" id="IPR000644">
    <property type="entry name" value="CBS_dom"/>
</dbReference>
<keyword evidence="6 10" id="KW-0406">Ion transport</keyword>
<accession>A0A2A2L162</accession>
<dbReference type="InterPro" id="IPR050970">
    <property type="entry name" value="Cl_channel_volt-gated"/>
</dbReference>
<dbReference type="OrthoDB" id="4564at2759"/>
<sequence length="273" mass="30731">PVVFTILVAAFVAMMTFPDGLGKFFAGHLTFRETLSDFIANCTFVTNSSMRCSEHVINHWTMGFSNPHYALFIYFLFYILAQAWPEGIRGLDGPQIYPGLYAVVGAAAYTGSVTHSLSIALIVCETTGQLCALLPVLIALMIANAICSFLQPSIYESTIKIQNYPYLADLPPSRISVHTTKVDQIMLRDIVYITRDTTYRELREILLETPHLRSYPFVADRKSMILLGSVSRKYLLYLLTRKLGPEPGLNVTRRRSKTASEIMNTINNFRQLV</sequence>
<dbReference type="PROSITE" id="PS51371">
    <property type="entry name" value="CBS"/>
    <property type="match status" value="1"/>
</dbReference>
<comment type="similarity">
    <text evidence="10">Belongs to the chloride channel (TC 2.A.49) family.</text>
</comment>
<feature type="signal peptide" evidence="11">
    <location>
        <begin position="1"/>
        <end position="22"/>
    </location>
</feature>
<keyword evidence="14" id="KW-1185">Reference proteome</keyword>
<organism evidence="13 14">
    <name type="scientific">Diploscapter pachys</name>
    <dbReference type="NCBI Taxonomy" id="2018661"/>
    <lineage>
        <taxon>Eukaryota</taxon>
        <taxon>Metazoa</taxon>
        <taxon>Ecdysozoa</taxon>
        <taxon>Nematoda</taxon>
        <taxon>Chromadorea</taxon>
        <taxon>Rhabditida</taxon>
        <taxon>Rhabditina</taxon>
        <taxon>Rhabditomorpha</taxon>
        <taxon>Rhabditoidea</taxon>
        <taxon>Rhabditidae</taxon>
        <taxon>Diploscapter</taxon>
    </lineage>
</organism>
<evidence type="ECO:0000256" key="10">
    <source>
        <dbReference type="RuleBase" id="RU361221"/>
    </source>
</evidence>
<evidence type="ECO:0000256" key="9">
    <source>
        <dbReference type="PROSITE-ProRule" id="PRU00703"/>
    </source>
</evidence>
<dbReference type="Pfam" id="PF00571">
    <property type="entry name" value="CBS"/>
    <property type="match status" value="1"/>
</dbReference>
<dbReference type="GO" id="GO:0005247">
    <property type="term" value="F:voltage-gated chloride channel activity"/>
    <property type="evidence" value="ECO:0007669"/>
    <property type="project" value="TreeGrafter"/>
</dbReference>
<keyword evidence="2 10" id="KW-0813">Transport</keyword>
<comment type="caution">
    <text evidence="10">Lacks conserved residue(s) required for the propagation of feature annotation.</text>
</comment>
<feature type="transmembrane region" description="Helical" evidence="10">
    <location>
        <begin position="69"/>
        <end position="88"/>
    </location>
</feature>
<reference evidence="13 14" key="1">
    <citation type="journal article" date="2017" name="Curr. Biol.">
        <title>Genome architecture and evolution of a unichromosomal asexual nematode.</title>
        <authorList>
            <person name="Fradin H."/>
            <person name="Zegar C."/>
            <person name="Gutwein M."/>
            <person name="Lucas J."/>
            <person name="Kovtun M."/>
            <person name="Corcoran D."/>
            <person name="Baugh L.R."/>
            <person name="Kiontke K."/>
            <person name="Gunsalus K."/>
            <person name="Fitch D.H."/>
            <person name="Piano F."/>
        </authorList>
    </citation>
    <scope>NUCLEOTIDE SEQUENCE [LARGE SCALE GENOMIC DNA]</scope>
    <source>
        <strain evidence="13">PF1309</strain>
    </source>
</reference>
<dbReference type="InterPro" id="IPR001807">
    <property type="entry name" value="ClC"/>
</dbReference>
<feature type="transmembrane region" description="Helical" evidence="10">
    <location>
        <begin position="100"/>
        <end position="123"/>
    </location>
</feature>
<evidence type="ECO:0000256" key="7">
    <source>
        <dbReference type="ARBA" id="ARBA00023136"/>
    </source>
</evidence>
<dbReference type="SUPFAM" id="SSF81340">
    <property type="entry name" value="Clc chloride channel"/>
    <property type="match status" value="1"/>
</dbReference>
<keyword evidence="8 10" id="KW-0868">Chloride</keyword>
<name>A0A2A2L162_9BILA</name>
<evidence type="ECO:0000256" key="11">
    <source>
        <dbReference type="SAM" id="SignalP"/>
    </source>
</evidence>
<feature type="transmembrane region" description="Helical" evidence="10">
    <location>
        <begin position="129"/>
        <end position="150"/>
    </location>
</feature>
<dbReference type="PANTHER" id="PTHR45720:SF5">
    <property type="entry name" value="CHLORIDE CHANNEL PROTEIN"/>
    <property type="match status" value="1"/>
</dbReference>
<evidence type="ECO:0000256" key="8">
    <source>
        <dbReference type="ARBA" id="ARBA00023214"/>
    </source>
</evidence>
<keyword evidence="3 10" id="KW-0812">Transmembrane</keyword>
<dbReference type="SMR" id="A0A2A2L162"/>
<evidence type="ECO:0000256" key="4">
    <source>
        <dbReference type="ARBA" id="ARBA00022737"/>
    </source>
</evidence>
<dbReference type="PANTHER" id="PTHR45720">
    <property type="entry name" value="CHLORIDE CHANNEL PROTEIN 2"/>
    <property type="match status" value="1"/>
</dbReference>
<feature type="non-terminal residue" evidence="13">
    <location>
        <position position="1"/>
    </location>
</feature>
<evidence type="ECO:0000259" key="12">
    <source>
        <dbReference type="PROSITE" id="PS51371"/>
    </source>
</evidence>
<gene>
    <name evidence="13" type="ORF">WR25_13281</name>
</gene>
<keyword evidence="9" id="KW-0129">CBS domain</keyword>
<dbReference type="Pfam" id="PF00654">
    <property type="entry name" value="Voltage_CLC"/>
    <property type="match status" value="1"/>
</dbReference>
<evidence type="ECO:0000256" key="3">
    <source>
        <dbReference type="ARBA" id="ARBA00022692"/>
    </source>
</evidence>
<dbReference type="Proteomes" id="UP000218231">
    <property type="component" value="Unassembled WGS sequence"/>
</dbReference>
<feature type="chain" id="PRO_5012584461" description="Chloride channel protein" evidence="11">
    <location>
        <begin position="23"/>
        <end position="273"/>
    </location>
</feature>
<dbReference type="Gene3D" id="3.10.580.10">
    <property type="entry name" value="CBS-domain"/>
    <property type="match status" value="1"/>
</dbReference>
<evidence type="ECO:0000256" key="2">
    <source>
        <dbReference type="ARBA" id="ARBA00022448"/>
    </source>
</evidence>
<dbReference type="EMBL" id="LIAE01007360">
    <property type="protein sequence ID" value="PAV79869.1"/>
    <property type="molecule type" value="Genomic_DNA"/>
</dbReference>